<keyword evidence="6" id="KW-0342">GTP-binding</keyword>
<dbReference type="GO" id="GO:0000278">
    <property type="term" value="P:mitotic cell cycle"/>
    <property type="evidence" value="ECO:0000318"/>
    <property type="project" value="GO_Central"/>
</dbReference>
<accession>A0BWM1</accession>
<dbReference type="GO" id="GO:0005200">
    <property type="term" value="F:structural constituent of cytoskeleton"/>
    <property type="evidence" value="ECO:0000318"/>
    <property type="project" value="GO_Central"/>
</dbReference>
<dbReference type="Gene3D" id="1.10.287.600">
    <property type="entry name" value="Helix hairpin bin"/>
    <property type="match status" value="1"/>
</dbReference>
<dbReference type="InterPro" id="IPR002453">
    <property type="entry name" value="Beta_tubulin"/>
</dbReference>
<dbReference type="InterPro" id="IPR003008">
    <property type="entry name" value="Tubulin_FtsZ_GTPase"/>
</dbReference>
<sequence>MREILVIQLGGFGNKVGVKFWEEMLKDSDFGNQNEQGLQSQDPLLNSINNVYFNLNQNKPLPRCVQVDLGQDLPCTNIDFNPCSQFSFNYSSGNNYGFVKNHCANEIMDIIVDSIRQETEKCDQLQGIQLFSSIIGGTGSGLIAALDDKLGYDPLLQYNLLIPSIKQDDVCVVSPYNSILALSQIMNQREQIVCFDNQGLKQNLSRLGIEFNYDDANHHIAQTICCNSSPFRNNGDINSSLKKLSANLIPFPQQNFLTCSQSNNQFSDYFKEYLKMDETQIFRELMSTNHNQASNDYTQGRFLTAALSLRGNISNKEVDKSCSLFQHYLDKQTYYRRQEAKKIKYIDMFLTNICKKPFQNFEYFGSCLINSTSITQSLESLIEKFNKMYVRKSYLYKYTQEGIDEDNFIDAKTRLEEICDSYKNTYQEDFGEGHENWE</sequence>
<evidence type="ECO:0000256" key="5">
    <source>
        <dbReference type="ARBA" id="ARBA00022741"/>
    </source>
</evidence>
<dbReference type="OrthoDB" id="271881at2759"/>
<organism evidence="9 10">
    <name type="scientific">Paramecium tetraurelia</name>
    <dbReference type="NCBI Taxonomy" id="5888"/>
    <lineage>
        <taxon>Eukaryota</taxon>
        <taxon>Sar</taxon>
        <taxon>Alveolata</taxon>
        <taxon>Ciliophora</taxon>
        <taxon>Intramacronucleata</taxon>
        <taxon>Oligohymenophorea</taxon>
        <taxon>Peniculida</taxon>
        <taxon>Parameciidae</taxon>
        <taxon>Paramecium</taxon>
    </lineage>
</organism>
<dbReference type="GO" id="GO:0003924">
    <property type="term" value="F:GTPase activity"/>
    <property type="evidence" value="ECO:0007669"/>
    <property type="project" value="InterPro"/>
</dbReference>
<dbReference type="InParanoid" id="A0BWM1"/>
<evidence type="ECO:0000256" key="7">
    <source>
        <dbReference type="ARBA" id="ARBA00030446"/>
    </source>
</evidence>
<dbReference type="InterPro" id="IPR008280">
    <property type="entry name" value="Tub_FtsZ_C"/>
</dbReference>
<dbReference type="Gene3D" id="3.40.50.1440">
    <property type="entry name" value="Tubulin/FtsZ, GTPase domain"/>
    <property type="match status" value="1"/>
</dbReference>
<keyword evidence="10" id="KW-1185">Reference proteome</keyword>
<dbReference type="InterPro" id="IPR013838">
    <property type="entry name" value="Beta-tubulin_BS"/>
</dbReference>
<dbReference type="InterPro" id="IPR037103">
    <property type="entry name" value="Tubulin/FtsZ-like_C"/>
</dbReference>
<evidence type="ECO:0000256" key="4">
    <source>
        <dbReference type="ARBA" id="ARBA00022723"/>
    </source>
</evidence>
<dbReference type="InterPro" id="IPR036525">
    <property type="entry name" value="Tubulin/FtsZ_GTPase_sf"/>
</dbReference>
<dbReference type="AlphaFoldDB" id="A0BWM1"/>
<dbReference type="InterPro" id="IPR023123">
    <property type="entry name" value="Tubulin_C"/>
</dbReference>
<dbReference type="FunFam" id="3.40.50.1440:FF:000081">
    <property type="entry name" value="Beta tubulin,putative"/>
    <property type="match status" value="1"/>
</dbReference>
<dbReference type="CDD" id="cd02187">
    <property type="entry name" value="beta_tubulin"/>
    <property type="match status" value="1"/>
</dbReference>
<dbReference type="PANTHER" id="PTHR11588">
    <property type="entry name" value="TUBULIN"/>
    <property type="match status" value="1"/>
</dbReference>
<dbReference type="InterPro" id="IPR000217">
    <property type="entry name" value="Tubulin"/>
</dbReference>
<dbReference type="GO" id="GO:0005525">
    <property type="term" value="F:GTP binding"/>
    <property type="evidence" value="ECO:0000318"/>
    <property type="project" value="GO_Central"/>
</dbReference>
<gene>
    <name evidence="9" type="ORF">GSPATT00032790001</name>
</gene>
<dbReference type="KEGG" id="ptm:GSPATT00032790001"/>
<dbReference type="RefSeq" id="XP_001430336.1">
    <property type="nucleotide sequence ID" value="XM_001430299.1"/>
</dbReference>
<dbReference type="GO" id="GO:0046872">
    <property type="term" value="F:metal ion binding"/>
    <property type="evidence" value="ECO:0007669"/>
    <property type="project" value="UniProtKB-KW"/>
</dbReference>
<dbReference type="PRINTS" id="PR01163">
    <property type="entry name" value="BETATUBULIN"/>
</dbReference>
<dbReference type="Pfam" id="PF00091">
    <property type="entry name" value="Tubulin"/>
    <property type="match status" value="1"/>
</dbReference>
<dbReference type="eggNOG" id="KOG1375">
    <property type="taxonomic scope" value="Eukaryota"/>
</dbReference>
<evidence type="ECO:0000256" key="2">
    <source>
        <dbReference type="ARBA" id="ARBA00013288"/>
    </source>
</evidence>
<dbReference type="GeneID" id="5016120"/>
<dbReference type="OMA" id="GQDLPCT"/>
<dbReference type="PROSITE" id="PS00228">
    <property type="entry name" value="TUBULIN_B_AUTOREG"/>
    <property type="match status" value="1"/>
</dbReference>
<dbReference type="Proteomes" id="UP000000600">
    <property type="component" value="Unassembled WGS sequence"/>
</dbReference>
<dbReference type="SMART" id="SM00864">
    <property type="entry name" value="Tubulin"/>
    <property type="match status" value="1"/>
</dbReference>
<dbReference type="STRING" id="5888.A0BWM1"/>
<dbReference type="SUPFAM" id="SSF55307">
    <property type="entry name" value="Tubulin C-terminal domain-like"/>
    <property type="match status" value="1"/>
</dbReference>
<evidence type="ECO:0000313" key="9">
    <source>
        <dbReference type="EMBL" id="CAK62938.1"/>
    </source>
</evidence>
<evidence type="ECO:0000256" key="3">
    <source>
        <dbReference type="ARBA" id="ARBA00022701"/>
    </source>
</evidence>
<name>A0BWM1_PARTE</name>
<evidence type="ECO:0000259" key="8">
    <source>
        <dbReference type="SMART" id="SM00864"/>
    </source>
</evidence>
<dbReference type="GO" id="GO:0005874">
    <property type="term" value="C:microtubule"/>
    <property type="evidence" value="ECO:0000318"/>
    <property type="project" value="GO_Central"/>
</dbReference>
<dbReference type="EMBL" id="CT868022">
    <property type="protein sequence ID" value="CAK62938.1"/>
    <property type="molecule type" value="Genomic_DNA"/>
</dbReference>
<dbReference type="GO" id="GO:0005737">
    <property type="term" value="C:cytoplasm"/>
    <property type="evidence" value="ECO:0000318"/>
    <property type="project" value="GO_Central"/>
</dbReference>
<evidence type="ECO:0000256" key="6">
    <source>
        <dbReference type="ARBA" id="ARBA00023134"/>
    </source>
</evidence>
<evidence type="ECO:0000256" key="1">
    <source>
        <dbReference type="ARBA" id="ARBA00009636"/>
    </source>
</evidence>
<dbReference type="HOGENOM" id="CLU_015718_1_1_1"/>
<proteinExistence type="inferred from homology"/>
<evidence type="ECO:0000313" key="10">
    <source>
        <dbReference type="Proteomes" id="UP000000600"/>
    </source>
</evidence>
<dbReference type="SUPFAM" id="SSF52490">
    <property type="entry name" value="Tubulin nucleotide-binding domain-like"/>
    <property type="match status" value="1"/>
</dbReference>
<keyword evidence="4" id="KW-0479">Metal-binding</keyword>
<keyword evidence="5" id="KW-0547">Nucleotide-binding</keyword>
<dbReference type="GO" id="GO:0000226">
    <property type="term" value="P:microtubule cytoskeleton organization"/>
    <property type="evidence" value="ECO:0000318"/>
    <property type="project" value="GO_Central"/>
</dbReference>
<dbReference type="Gene3D" id="3.30.1330.20">
    <property type="entry name" value="Tubulin/FtsZ, C-terminal domain"/>
    <property type="match status" value="1"/>
</dbReference>
<dbReference type="PRINTS" id="PR01161">
    <property type="entry name" value="TUBULIN"/>
</dbReference>
<protein>
    <recommendedName>
        <fullName evidence="2">Tubulin beta chain</fullName>
    </recommendedName>
    <alternativeName>
        <fullName evidence="7">Beta-tubulin</fullName>
    </alternativeName>
</protein>
<feature type="domain" description="Tubulin/FtsZ GTPase" evidence="8">
    <location>
        <begin position="49"/>
        <end position="235"/>
    </location>
</feature>
<keyword evidence="3" id="KW-0493">Microtubule</keyword>
<comment type="similarity">
    <text evidence="1">Belongs to the tubulin family.</text>
</comment>
<reference evidence="9 10" key="1">
    <citation type="journal article" date="2006" name="Nature">
        <title>Global trends of whole-genome duplications revealed by the ciliate Paramecium tetraurelia.</title>
        <authorList>
            <consortium name="Genoscope"/>
            <person name="Aury J.-M."/>
            <person name="Jaillon O."/>
            <person name="Duret L."/>
            <person name="Noel B."/>
            <person name="Jubin C."/>
            <person name="Porcel B.M."/>
            <person name="Segurens B."/>
            <person name="Daubin V."/>
            <person name="Anthouard V."/>
            <person name="Aiach N."/>
            <person name="Arnaiz O."/>
            <person name="Billaut A."/>
            <person name="Beisson J."/>
            <person name="Blanc I."/>
            <person name="Bouhouche K."/>
            <person name="Camara F."/>
            <person name="Duharcourt S."/>
            <person name="Guigo R."/>
            <person name="Gogendeau D."/>
            <person name="Katinka M."/>
            <person name="Keller A.-M."/>
            <person name="Kissmehl R."/>
            <person name="Klotz C."/>
            <person name="Koll F."/>
            <person name="Le Moue A."/>
            <person name="Lepere C."/>
            <person name="Malinsky S."/>
            <person name="Nowacki M."/>
            <person name="Nowak J.K."/>
            <person name="Plattner H."/>
            <person name="Poulain J."/>
            <person name="Ruiz F."/>
            <person name="Serrano V."/>
            <person name="Zagulski M."/>
            <person name="Dessen P."/>
            <person name="Betermier M."/>
            <person name="Weissenbach J."/>
            <person name="Scarpelli C."/>
            <person name="Schachter V."/>
            <person name="Sperling L."/>
            <person name="Meyer E."/>
            <person name="Cohen J."/>
            <person name="Wincker P."/>
        </authorList>
    </citation>
    <scope>NUCLEOTIDE SEQUENCE [LARGE SCALE GENOMIC DNA]</scope>
    <source>
        <strain evidence="9 10">Stock d4-2</strain>
    </source>
</reference>